<dbReference type="GeneID" id="6086552"/>
<dbReference type="Proteomes" id="UP000001194">
    <property type="component" value="Unassembled WGS sequence"/>
</dbReference>
<protein>
    <submittedName>
        <fullName evidence="1">PHO88-related membrane protein</fullName>
    </submittedName>
</protein>
<dbReference type="InParanoid" id="B0E3Y0"/>
<organism evidence="2">
    <name type="scientific">Laccaria bicolor (strain S238N-H82 / ATCC MYA-4686)</name>
    <name type="common">Bicoloured deceiver</name>
    <name type="synonym">Laccaria laccata var. bicolor</name>
    <dbReference type="NCBI Taxonomy" id="486041"/>
    <lineage>
        <taxon>Eukaryota</taxon>
        <taxon>Fungi</taxon>
        <taxon>Dikarya</taxon>
        <taxon>Basidiomycota</taxon>
        <taxon>Agaricomycotina</taxon>
        <taxon>Agaricomycetes</taxon>
        <taxon>Agaricomycetidae</taxon>
        <taxon>Agaricales</taxon>
        <taxon>Agaricineae</taxon>
        <taxon>Hydnangiaceae</taxon>
        <taxon>Laccaria</taxon>
    </lineage>
</organism>
<keyword evidence="2" id="KW-1185">Reference proteome</keyword>
<dbReference type="RefSeq" id="XP_001890898.1">
    <property type="nucleotide sequence ID" value="XM_001890863.1"/>
</dbReference>
<dbReference type="Pfam" id="PF10032">
    <property type="entry name" value="Pho88"/>
    <property type="match status" value="1"/>
</dbReference>
<gene>
    <name evidence="1" type="ORF">LACBIDRAFT_302063</name>
</gene>
<reference evidence="1 2" key="1">
    <citation type="journal article" date="2008" name="Nature">
        <title>The genome of Laccaria bicolor provides insights into mycorrhizal symbiosis.</title>
        <authorList>
            <person name="Martin F."/>
            <person name="Aerts A."/>
            <person name="Ahren D."/>
            <person name="Brun A."/>
            <person name="Danchin E.G.J."/>
            <person name="Duchaussoy F."/>
            <person name="Gibon J."/>
            <person name="Kohler A."/>
            <person name="Lindquist E."/>
            <person name="Pereda V."/>
            <person name="Salamov A."/>
            <person name="Shapiro H.J."/>
            <person name="Wuyts J."/>
            <person name="Blaudez D."/>
            <person name="Buee M."/>
            <person name="Brokstein P."/>
            <person name="Canbaeck B."/>
            <person name="Cohen D."/>
            <person name="Courty P.E."/>
            <person name="Coutinho P.M."/>
            <person name="Delaruelle C."/>
            <person name="Detter J.C."/>
            <person name="Deveau A."/>
            <person name="DiFazio S."/>
            <person name="Duplessis S."/>
            <person name="Fraissinet-Tachet L."/>
            <person name="Lucic E."/>
            <person name="Frey-Klett P."/>
            <person name="Fourrey C."/>
            <person name="Feussner I."/>
            <person name="Gay G."/>
            <person name="Grimwood J."/>
            <person name="Hoegger P.J."/>
            <person name="Jain P."/>
            <person name="Kilaru S."/>
            <person name="Labbe J."/>
            <person name="Lin Y.C."/>
            <person name="Legue V."/>
            <person name="Le Tacon F."/>
            <person name="Marmeisse R."/>
            <person name="Melayah D."/>
            <person name="Montanini B."/>
            <person name="Muratet M."/>
            <person name="Nehls U."/>
            <person name="Niculita-Hirzel H."/>
            <person name="Oudot-Le Secq M.P."/>
            <person name="Peter M."/>
            <person name="Quesneville H."/>
            <person name="Rajashekar B."/>
            <person name="Reich M."/>
            <person name="Rouhier N."/>
            <person name="Schmutz J."/>
            <person name="Yin T."/>
            <person name="Chalot M."/>
            <person name="Henrissat B."/>
            <person name="Kuees U."/>
            <person name="Lucas S."/>
            <person name="Van de Peer Y."/>
            <person name="Podila G.K."/>
            <person name="Polle A."/>
            <person name="Pukkila P.J."/>
            <person name="Richardson P.M."/>
            <person name="Rouze P."/>
            <person name="Sanders I.R."/>
            <person name="Stajich J.E."/>
            <person name="Tunlid A."/>
            <person name="Tuskan G."/>
            <person name="Grigoriev I.V."/>
        </authorList>
    </citation>
    <scope>NUCLEOTIDE SEQUENCE [LARGE SCALE GENOMIC DNA]</scope>
    <source>
        <strain evidence="2">S238N-H82 / ATCC MYA-4686</strain>
    </source>
</reference>
<dbReference type="GO" id="GO:0005783">
    <property type="term" value="C:endoplasmic reticulum"/>
    <property type="evidence" value="ECO:0007669"/>
    <property type="project" value="InterPro"/>
</dbReference>
<accession>B0E3Y0</accession>
<sequence>MLRSVCLGIAMPIAGMHLYSKFTQPLFIQALMGIKSLYDTKPVSIHLLGNPAMGELIPFPPDPLSLRCLATPLPSNRGDALRTVGRVAACKADARAAWTRTERRLARRLHPTDGAEDYPCQRLPISSTTLLVQSPFRVNGDDLQAIAQ</sequence>
<dbReference type="AlphaFoldDB" id="B0E3Y0"/>
<name>B0E3Y0_LACBS</name>
<dbReference type="HOGENOM" id="CLU_147525_0_0_1"/>
<evidence type="ECO:0000313" key="1">
    <source>
        <dbReference type="EMBL" id="EDQ98452.1"/>
    </source>
</evidence>
<evidence type="ECO:0000313" key="2">
    <source>
        <dbReference type="Proteomes" id="UP000001194"/>
    </source>
</evidence>
<dbReference type="InterPro" id="IPR012098">
    <property type="entry name" value="SND3_fun"/>
</dbReference>
<dbReference type="EMBL" id="DS547279">
    <property type="protein sequence ID" value="EDQ98452.1"/>
    <property type="molecule type" value="Genomic_DNA"/>
</dbReference>
<dbReference type="KEGG" id="lbc:LACBIDRAFT_302063"/>
<dbReference type="GO" id="GO:0045047">
    <property type="term" value="P:protein targeting to ER"/>
    <property type="evidence" value="ECO:0007669"/>
    <property type="project" value="InterPro"/>
</dbReference>
<proteinExistence type="predicted"/>
<dbReference type="OrthoDB" id="18139at2759"/>